<gene>
    <name evidence="2" type="ORF">GH714_002000</name>
</gene>
<comment type="caution">
    <text evidence="2">The sequence shown here is derived from an EMBL/GenBank/DDBJ whole genome shotgun (WGS) entry which is preliminary data.</text>
</comment>
<keyword evidence="3" id="KW-1185">Reference proteome</keyword>
<evidence type="ECO:0000313" key="2">
    <source>
        <dbReference type="EMBL" id="KAF2296793.1"/>
    </source>
</evidence>
<evidence type="ECO:0000313" key="3">
    <source>
        <dbReference type="Proteomes" id="UP000467840"/>
    </source>
</evidence>
<protein>
    <recommendedName>
        <fullName evidence="1">Peptidase A1 domain-containing protein</fullName>
    </recommendedName>
</protein>
<proteinExistence type="predicted"/>
<dbReference type="InterPro" id="IPR033121">
    <property type="entry name" value="PEPTIDASE_A1"/>
</dbReference>
<accession>A0A6A6L9L7</accession>
<name>A0A6A6L9L7_HEVBR</name>
<dbReference type="AlphaFoldDB" id="A0A6A6L9L7"/>
<dbReference type="Proteomes" id="UP000467840">
    <property type="component" value="Chromosome 18"/>
</dbReference>
<evidence type="ECO:0000259" key="1">
    <source>
        <dbReference type="PROSITE" id="PS51767"/>
    </source>
</evidence>
<organism evidence="2 3">
    <name type="scientific">Hevea brasiliensis</name>
    <name type="common">Para rubber tree</name>
    <name type="synonym">Siphonia brasiliensis</name>
    <dbReference type="NCBI Taxonomy" id="3981"/>
    <lineage>
        <taxon>Eukaryota</taxon>
        <taxon>Viridiplantae</taxon>
        <taxon>Streptophyta</taxon>
        <taxon>Embryophyta</taxon>
        <taxon>Tracheophyta</taxon>
        <taxon>Spermatophyta</taxon>
        <taxon>Magnoliopsida</taxon>
        <taxon>eudicotyledons</taxon>
        <taxon>Gunneridae</taxon>
        <taxon>Pentapetalae</taxon>
        <taxon>rosids</taxon>
        <taxon>fabids</taxon>
        <taxon>Malpighiales</taxon>
        <taxon>Euphorbiaceae</taxon>
        <taxon>Crotonoideae</taxon>
        <taxon>Micrandreae</taxon>
        <taxon>Hevea</taxon>
    </lineage>
</organism>
<dbReference type="InterPro" id="IPR021109">
    <property type="entry name" value="Peptidase_aspartic_dom_sf"/>
</dbReference>
<feature type="domain" description="Peptidase A1" evidence="1">
    <location>
        <begin position="29"/>
        <end position="92"/>
    </location>
</feature>
<dbReference type="Gene3D" id="2.40.70.10">
    <property type="entry name" value="Acid Proteases"/>
    <property type="match status" value="1"/>
</dbReference>
<dbReference type="SUPFAM" id="SSF50630">
    <property type="entry name" value="Acid proteases"/>
    <property type="match status" value="1"/>
</dbReference>
<dbReference type="EMBL" id="JAAGAX010000012">
    <property type="protein sequence ID" value="KAF2296793.1"/>
    <property type="molecule type" value="Genomic_DNA"/>
</dbReference>
<dbReference type="PROSITE" id="PS51767">
    <property type="entry name" value="PEPTIDASE_A1"/>
    <property type="match status" value="1"/>
</dbReference>
<sequence>MKLGSQNQLLSPARGSETLFFGNELDWLHYTWIDIGTPNASFLVALDAGSNLLSSSVIACDAPPCLLVTTLLCCGRKQSGSYLDGAAPDGVI</sequence>
<reference evidence="2 3" key="1">
    <citation type="journal article" date="2020" name="Mol. Plant">
        <title>The Chromosome-Based Rubber Tree Genome Provides New Insights into Spurge Genome Evolution and Rubber Biosynthesis.</title>
        <authorList>
            <person name="Liu J."/>
            <person name="Shi C."/>
            <person name="Shi C.C."/>
            <person name="Li W."/>
            <person name="Zhang Q.J."/>
            <person name="Zhang Y."/>
            <person name="Li K."/>
            <person name="Lu H.F."/>
            <person name="Shi C."/>
            <person name="Zhu S.T."/>
            <person name="Xiao Z.Y."/>
            <person name="Nan H."/>
            <person name="Yue Y."/>
            <person name="Zhu X.G."/>
            <person name="Wu Y."/>
            <person name="Hong X.N."/>
            <person name="Fan G.Y."/>
            <person name="Tong Y."/>
            <person name="Zhang D."/>
            <person name="Mao C.L."/>
            <person name="Liu Y.L."/>
            <person name="Hao S.J."/>
            <person name="Liu W.Q."/>
            <person name="Lv M.Q."/>
            <person name="Zhang H.B."/>
            <person name="Liu Y."/>
            <person name="Hu-Tang G.R."/>
            <person name="Wang J.P."/>
            <person name="Wang J.H."/>
            <person name="Sun Y.H."/>
            <person name="Ni S.B."/>
            <person name="Chen W.B."/>
            <person name="Zhang X.C."/>
            <person name="Jiao Y.N."/>
            <person name="Eichler E.E."/>
            <person name="Li G.H."/>
            <person name="Liu X."/>
            <person name="Gao L.Z."/>
        </authorList>
    </citation>
    <scope>NUCLEOTIDE SEQUENCE [LARGE SCALE GENOMIC DNA]</scope>
    <source>
        <strain evidence="3">cv. GT1</strain>
        <tissue evidence="2">Leaf</tissue>
    </source>
</reference>